<protein>
    <submittedName>
        <fullName evidence="1">Uncharacterized protein</fullName>
    </submittedName>
</protein>
<accession>A0A420DPR0</accession>
<dbReference type="Proteomes" id="UP000284407">
    <property type="component" value="Unassembled WGS sequence"/>
</dbReference>
<name>A0A420DPR0_9RHOB</name>
<dbReference type="EMBL" id="RAQK01000001">
    <property type="protein sequence ID" value="RKE96304.1"/>
    <property type="molecule type" value="Genomic_DNA"/>
</dbReference>
<gene>
    <name evidence="1" type="ORF">C8N30_0862</name>
</gene>
<dbReference type="AlphaFoldDB" id="A0A420DPR0"/>
<reference evidence="1 2" key="1">
    <citation type="submission" date="2018-09" db="EMBL/GenBank/DDBJ databases">
        <title>Genomic Encyclopedia of Archaeal and Bacterial Type Strains, Phase II (KMG-II): from individual species to whole genera.</title>
        <authorList>
            <person name="Goeker M."/>
        </authorList>
    </citation>
    <scope>NUCLEOTIDE SEQUENCE [LARGE SCALE GENOMIC DNA]</scope>
    <source>
        <strain evidence="1 2">DSM 11458</strain>
    </source>
</reference>
<sequence length="99" mass="11086">MLKILRALLKKKSAALSKGNSQIIKPPAAAVEEQRMSTKHVFCECLTRLSRNMNVAHPPRGFHRMNAPYGQLLLEKIVGINDKNRQVSSDTRSSGNKQM</sequence>
<proteinExistence type="predicted"/>
<dbReference type="STRING" id="1443111.Z949_2853"/>
<comment type="caution">
    <text evidence="1">The sequence shown here is derived from an EMBL/GenBank/DDBJ whole genome shotgun (WGS) entry which is preliminary data.</text>
</comment>
<evidence type="ECO:0000313" key="2">
    <source>
        <dbReference type="Proteomes" id="UP000284407"/>
    </source>
</evidence>
<evidence type="ECO:0000313" key="1">
    <source>
        <dbReference type="EMBL" id="RKE96304.1"/>
    </source>
</evidence>
<organism evidence="1 2">
    <name type="scientific">Sulfitobacter guttiformis</name>
    <dbReference type="NCBI Taxonomy" id="74349"/>
    <lineage>
        <taxon>Bacteria</taxon>
        <taxon>Pseudomonadati</taxon>
        <taxon>Pseudomonadota</taxon>
        <taxon>Alphaproteobacteria</taxon>
        <taxon>Rhodobacterales</taxon>
        <taxon>Roseobacteraceae</taxon>
        <taxon>Sulfitobacter</taxon>
    </lineage>
</organism>
<keyword evidence="2" id="KW-1185">Reference proteome</keyword>